<evidence type="ECO:0000313" key="3">
    <source>
        <dbReference type="Proteomes" id="UP000092993"/>
    </source>
</evidence>
<dbReference type="STRING" id="5627.A0A1C7LMW3"/>
<sequence length="185" mass="21286">MILQASPPHNVLVLEARGHHSDLTADDLDELRKIGQSLTRADARWYYMIHDYQRRSTPVHMDITCENCDETIHGGRVVYLECDGRMSVDFCDKPTCMSAEIHKDQRDDLESPHLPTHDVFKLRMNILQSREYGQNYRAARDALKKAKAAFEDSAEMEGEQAGTDGEDVEPSYEEVARRKNRKPHQ</sequence>
<dbReference type="Proteomes" id="UP000092993">
    <property type="component" value="Unassembled WGS sequence"/>
</dbReference>
<feature type="region of interest" description="Disordered" evidence="1">
    <location>
        <begin position="151"/>
        <end position="185"/>
    </location>
</feature>
<name>A0A1C7LMW3_GRIFR</name>
<comment type="caution">
    <text evidence="2">The sequence shown here is derived from an EMBL/GenBank/DDBJ whole genome shotgun (WGS) entry which is preliminary data.</text>
</comment>
<organism evidence="2 3">
    <name type="scientific">Grifola frondosa</name>
    <name type="common">Maitake</name>
    <name type="synonym">Polyporus frondosus</name>
    <dbReference type="NCBI Taxonomy" id="5627"/>
    <lineage>
        <taxon>Eukaryota</taxon>
        <taxon>Fungi</taxon>
        <taxon>Dikarya</taxon>
        <taxon>Basidiomycota</taxon>
        <taxon>Agaricomycotina</taxon>
        <taxon>Agaricomycetes</taxon>
        <taxon>Polyporales</taxon>
        <taxon>Grifolaceae</taxon>
        <taxon>Grifola</taxon>
    </lineage>
</organism>
<gene>
    <name evidence="2" type="ORF">A0H81_13971</name>
</gene>
<protein>
    <submittedName>
        <fullName evidence="2">Uncharacterized protein</fullName>
    </submittedName>
</protein>
<dbReference type="AlphaFoldDB" id="A0A1C7LMW3"/>
<accession>A0A1C7LMW3</accession>
<reference evidence="2 3" key="1">
    <citation type="submission" date="2016-03" db="EMBL/GenBank/DDBJ databases">
        <title>Whole genome sequencing of Grifola frondosa 9006-11.</title>
        <authorList>
            <person name="Min B."/>
            <person name="Park H."/>
            <person name="Kim J.-G."/>
            <person name="Cho H."/>
            <person name="Oh Y.-L."/>
            <person name="Kong W.-S."/>
            <person name="Choi I.-G."/>
        </authorList>
    </citation>
    <scope>NUCLEOTIDE SEQUENCE [LARGE SCALE GENOMIC DNA]</scope>
    <source>
        <strain evidence="2 3">9006-11</strain>
    </source>
</reference>
<evidence type="ECO:0000313" key="2">
    <source>
        <dbReference type="EMBL" id="OBZ66091.1"/>
    </source>
</evidence>
<proteinExistence type="predicted"/>
<dbReference type="EMBL" id="LUGG01000033">
    <property type="protein sequence ID" value="OBZ66091.1"/>
    <property type="molecule type" value="Genomic_DNA"/>
</dbReference>
<evidence type="ECO:0000256" key="1">
    <source>
        <dbReference type="SAM" id="MobiDB-lite"/>
    </source>
</evidence>
<keyword evidence="3" id="KW-1185">Reference proteome</keyword>
<feature type="compositionally biased region" description="Acidic residues" evidence="1">
    <location>
        <begin position="152"/>
        <end position="172"/>
    </location>
</feature>
<dbReference type="OrthoDB" id="3044479at2759"/>